<name>L8FW08_PSED2</name>
<dbReference type="STRING" id="658429.L8FW08"/>
<dbReference type="SUPFAM" id="SSF81383">
    <property type="entry name" value="F-box domain"/>
    <property type="match status" value="1"/>
</dbReference>
<dbReference type="EMBL" id="GL573358">
    <property type="protein sequence ID" value="ELR04714.1"/>
    <property type="molecule type" value="Genomic_DNA"/>
</dbReference>
<dbReference type="PROSITE" id="PS50181">
    <property type="entry name" value="FBOX"/>
    <property type="match status" value="1"/>
</dbReference>
<dbReference type="OrthoDB" id="3766406at2759"/>
<dbReference type="AlphaFoldDB" id="L8FW08"/>
<proteinExistence type="predicted"/>
<gene>
    <name evidence="2" type="ORF">GMDG_06943</name>
</gene>
<organism evidence="2 3">
    <name type="scientific">Pseudogymnoascus destructans (strain ATCC MYA-4855 / 20631-21)</name>
    <name type="common">Bat white-nose syndrome fungus</name>
    <name type="synonym">Geomyces destructans</name>
    <dbReference type="NCBI Taxonomy" id="658429"/>
    <lineage>
        <taxon>Eukaryota</taxon>
        <taxon>Fungi</taxon>
        <taxon>Dikarya</taxon>
        <taxon>Ascomycota</taxon>
        <taxon>Pezizomycotina</taxon>
        <taxon>Leotiomycetes</taxon>
        <taxon>Thelebolales</taxon>
        <taxon>Thelebolaceae</taxon>
        <taxon>Pseudogymnoascus</taxon>
    </lineage>
</organism>
<dbReference type="InterPro" id="IPR036047">
    <property type="entry name" value="F-box-like_dom_sf"/>
</dbReference>
<feature type="domain" description="F-box" evidence="1">
    <location>
        <begin position="16"/>
        <end position="61"/>
    </location>
</feature>
<evidence type="ECO:0000313" key="3">
    <source>
        <dbReference type="Proteomes" id="UP000011064"/>
    </source>
</evidence>
<accession>L8FW08</accession>
<keyword evidence="3" id="KW-1185">Reference proteome</keyword>
<evidence type="ECO:0000313" key="2">
    <source>
        <dbReference type="EMBL" id="ELR04714.1"/>
    </source>
</evidence>
<dbReference type="InterPro" id="IPR001810">
    <property type="entry name" value="F-box_dom"/>
</dbReference>
<dbReference type="HOGENOM" id="CLU_1267387_0_0_1"/>
<sequence>MSTIWTDSNGGESATTSDLLRLPLEIIISVASMLPTQSGACLALCCRQLSHILGPKSWKSLRRAPYADRLHFLSTIAKGLPLFLPCHNCLRLHHISAIKWPRDISYSRSLPLGSWTAYRHLYNSLYEINYPQIQLAMKQHRSGIDIKFPLEAFQYLEVGHDYESPWKVVLYLANAQVVPEEFLMRFQTWTLVPGTEATRLSKILNGITWCIILVSTTE</sequence>
<dbReference type="InParanoid" id="L8FW08"/>
<evidence type="ECO:0000259" key="1">
    <source>
        <dbReference type="PROSITE" id="PS50181"/>
    </source>
</evidence>
<protein>
    <recommendedName>
        <fullName evidence="1">F-box domain-containing protein</fullName>
    </recommendedName>
</protein>
<reference evidence="3" key="1">
    <citation type="submission" date="2010-09" db="EMBL/GenBank/DDBJ databases">
        <title>The genome sequence of Geomyces destructans 20631-21.</title>
        <authorList>
            <consortium name="The Broad Institute Genome Sequencing Platform"/>
            <person name="Cuomo C.A."/>
            <person name="Blehert D.S."/>
            <person name="Lorch J.M."/>
            <person name="Young S.K."/>
            <person name="Zeng Q."/>
            <person name="Gargeya S."/>
            <person name="Fitzgerald M."/>
            <person name="Haas B."/>
            <person name="Abouelleil A."/>
            <person name="Alvarado L."/>
            <person name="Arachchi H.M."/>
            <person name="Berlin A."/>
            <person name="Brown A."/>
            <person name="Chapman S.B."/>
            <person name="Chen Z."/>
            <person name="Dunbar C."/>
            <person name="Freedman E."/>
            <person name="Gearin G."/>
            <person name="Gellesch M."/>
            <person name="Goldberg J."/>
            <person name="Griggs A."/>
            <person name="Gujja S."/>
            <person name="Heiman D."/>
            <person name="Howarth C."/>
            <person name="Larson L."/>
            <person name="Lui A."/>
            <person name="MacDonald P.J.P."/>
            <person name="Montmayeur A."/>
            <person name="Murphy C."/>
            <person name="Neiman D."/>
            <person name="Pearson M."/>
            <person name="Priest M."/>
            <person name="Roberts A."/>
            <person name="Saif S."/>
            <person name="Shea T."/>
            <person name="Shenoy N."/>
            <person name="Sisk P."/>
            <person name="Stolte C."/>
            <person name="Sykes S."/>
            <person name="Wortman J."/>
            <person name="Nusbaum C."/>
            <person name="Birren B."/>
        </authorList>
    </citation>
    <scope>NUCLEOTIDE SEQUENCE [LARGE SCALE GENOMIC DNA]</scope>
    <source>
        <strain evidence="3">ATCC MYA-4855 / 20631-21</strain>
    </source>
</reference>
<dbReference type="Proteomes" id="UP000011064">
    <property type="component" value="Unassembled WGS sequence"/>
</dbReference>
<dbReference type="VEuPathDB" id="FungiDB:GMDG_06943"/>